<dbReference type="AlphaFoldDB" id="A0A316DVH4"/>
<accession>A0A316DVH4</accession>
<comment type="caution">
    <text evidence="2">The sequence shown here is derived from an EMBL/GenBank/DDBJ whole genome shotgun (WGS) entry which is preliminary data.</text>
</comment>
<sequence length="1032" mass="113676">MKKILILTVSIITLLAGILLAVPYFFKDKIQAKVNEEIAKKINAKVYYNEFDISLIKQFPKLTLSLSDFGIVGHAPFRADTLVQAKEFSVSVDVKSILSGGKIDVHAVALESPKILIKTLRDGSANYDIYKTDSLEVQKEESKENSNFKVNIQSWKINNGQIIYDDRLKDAYVSLKNITHEGSGDINADVYDLVTQTDIENATIEYGGTNYISNKMLSAEMKLNIDQAHKKYTFKDNVFKINDLVLNLAGFVSMPDTSNIVMDLTYSSPENTFKNLLSLVPNIYTDKFKDLNADGLVVIGGIIKGTKNATKFPSFSSTIEIHKGMFQYAEMPTAVKDININLNIQNFTDNLNNTEINFSSLNLKFGENPVKGKILIKGLQKSLVDADLVAKLDLHQISQIFPMKGLEMKGLYDINLKAKGTYDTLTKQFPQVNAAMSLSNGFIKSDKFPEPIQNLNLKATLLNTDGALASTKLDIADLRMVLDGEPFTANGTVQNFENYNWDIKAKGKLDLTKITKIYPLTDMTLKGIIDADIATKGKMADVQAKRYANLPTTGKAKVQGIEFASKEYPQGIKVTTADMTFTPQSINVSNSNGYLGKSDFTASGTFSNYIGYVLNNEVLKGKVKLKSQKFNVNEWMKSNPTPTNGATNPSNLEVVEIPKNIDFVMDSEIGEVLYDNMKMNNIKGALTVGGGAVKMQNVAFQSLGGSFITNGTYNSADLAHPKFDFALNLDNVEIAQAYQQLNIVKYLMPIAQYLIGGVNSKLKINGELGQDMMPKINTLSGDGLMKILKGEISQDNPLVQKLVETTKLSKLKDTKLNNLLMQFEIVDGTFGIKPFDIKFDDYKITASGRHGLVGSMDYALVLDVPAGKTGEAFSSIFQKWTGKALQGTDRVKFDLSLGGTVKNPIFGFKGSSTANSLKDAVVAEAKSQIDAAKAKALEEADRLKKEAEAKLQVEKDKILSEANAKKAEIEARVQREKAAIEAKAKATVDSIKKAAADRAKRILDEQKKSVLDGLFKKNKADTTKNIKRAFKN</sequence>
<evidence type="ECO:0000256" key="1">
    <source>
        <dbReference type="SAM" id="Coils"/>
    </source>
</evidence>
<proteinExistence type="predicted"/>
<keyword evidence="1" id="KW-0175">Coiled coil</keyword>
<keyword evidence="3" id="KW-1185">Reference proteome</keyword>
<gene>
    <name evidence="2" type="ORF">LV89_03489</name>
</gene>
<dbReference type="OrthoDB" id="596403at2"/>
<evidence type="ECO:0000313" key="3">
    <source>
        <dbReference type="Proteomes" id="UP000245489"/>
    </source>
</evidence>
<dbReference type="RefSeq" id="WP_109744182.1">
    <property type="nucleotide sequence ID" value="NZ_QGGO01000021.1"/>
</dbReference>
<reference evidence="2 3" key="1">
    <citation type="submission" date="2018-05" db="EMBL/GenBank/DDBJ databases">
        <title>Genomic Encyclopedia of Archaeal and Bacterial Type Strains, Phase II (KMG-II): from individual species to whole genera.</title>
        <authorList>
            <person name="Goeker M."/>
        </authorList>
    </citation>
    <scope>NUCLEOTIDE SEQUENCE [LARGE SCALE GENOMIC DNA]</scope>
    <source>
        <strain evidence="2 3">DSM 22214</strain>
    </source>
</reference>
<feature type="coiled-coil region" evidence="1">
    <location>
        <begin position="922"/>
        <end position="979"/>
    </location>
</feature>
<dbReference type="Proteomes" id="UP000245489">
    <property type="component" value="Unassembled WGS sequence"/>
</dbReference>
<name>A0A316DVH4_9BACT</name>
<protein>
    <submittedName>
        <fullName evidence="2">AsmA-like protein</fullName>
    </submittedName>
</protein>
<dbReference type="EMBL" id="QGGO01000021">
    <property type="protein sequence ID" value="PWK22104.1"/>
    <property type="molecule type" value="Genomic_DNA"/>
</dbReference>
<evidence type="ECO:0000313" key="2">
    <source>
        <dbReference type="EMBL" id="PWK22104.1"/>
    </source>
</evidence>
<organism evidence="2 3">
    <name type="scientific">Arcicella aurantiaca</name>
    <dbReference type="NCBI Taxonomy" id="591202"/>
    <lineage>
        <taxon>Bacteria</taxon>
        <taxon>Pseudomonadati</taxon>
        <taxon>Bacteroidota</taxon>
        <taxon>Cytophagia</taxon>
        <taxon>Cytophagales</taxon>
        <taxon>Flectobacillaceae</taxon>
        <taxon>Arcicella</taxon>
    </lineage>
</organism>